<name>A0A2G9TN65_TELCI</name>
<dbReference type="Proteomes" id="UP000230423">
    <property type="component" value="Unassembled WGS sequence"/>
</dbReference>
<evidence type="ECO:0000313" key="2">
    <source>
        <dbReference type="EMBL" id="PIO59439.1"/>
    </source>
</evidence>
<keyword evidence="3" id="KW-1185">Reference proteome</keyword>
<feature type="compositionally biased region" description="Low complexity" evidence="1">
    <location>
        <begin position="78"/>
        <end position="88"/>
    </location>
</feature>
<protein>
    <submittedName>
        <fullName evidence="2">Uncharacterized protein</fullName>
    </submittedName>
</protein>
<reference evidence="2 3" key="1">
    <citation type="submission" date="2015-09" db="EMBL/GenBank/DDBJ databases">
        <title>Draft genome of the parasitic nematode Teladorsagia circumcincta isolate WARC Sus (inbred).</title>
        <authorList>
            <person name="Mitreva M."/>
        </authorList>
    </citation>
    <scope>NUCLEOTIDE SEQUENCE [LARGE SCALE GENOMIC DNA]</scope>
    <source>
        <strain evidence="2 3">S</strain>
    </source>
</reference>
<sequence>MAVDATDNANGVKHPMCRGRFPPNGAKWCPLCSVAVDDAKQAWKTHLQEVCYNNLRRNGPDIDPELQPRVLSAKKSSRPSSTTSTKAAINRRMIDADKLVTALQVKKKTREVKEALVKE</sequence>
<organism evidence="2 3">
    <name type="scientific">Teladorsagia circumcincta</name>
    <name type="common">Brown stomach worm</name>
    <name type="synonym">Ostertagia circumcincta</name>
    <dbReference type="NCBI Taxonomy" id="45464"/>
    <lineage>
        <taxon>Eukaryota</taxon>
        <taxon>Metazoa</taxon>
        <taxon>Ecdysozoa</taxon>
        <taxon>Nematoda</taxon>
        <taxon>Chromadorea</taxon>
        <taxon>Rhabditida</taxon>
        <taxon>Rhabditina</taxon>
        <taxon>Rhabditomorpha</taxon>
        <taxon>Strongyloidea</taxon>
        <taxon>Trichostrongylidae</taxon>
        <taxon>Teladorsagia</taxon>
    </lineage>
</organism>
<gene>
    <name evidence="2" type="ORF">TELCIR_19098</name>
</gene>
<evidence type="ECO:0000313" key="3">
    <source>
        <dbReference type="Proteomes" id="UP000230423"/>
    </source>
</evidence>
<dbReference type="OrthoDB" id="66599at2759"/>
<feature type="region of interest" description="Disordered" evidence="1">
    <location>
        <begin position="57"/>
        <end position="89"/>
    </location>
</feature>
<dbReference type="EMBL" id="KZ357831">
    <property type="protein sequence ID" value="PIO59439.1"/>
    <property type="molecule type" value="Genomic_DNA"/>
</dbReference>
<proteinExistence type="predicted"/>
<dbReference type="AlphaFoldDB" id="A0A2G9TN65"/>
<feature type="non-terminal residue" evidence="2">
    <location>
        <position position="119"/>
    </location>
</feature>
<accession>A0A2G9TN65</accession>
<evidence type="ECO:0000256" key="1">
    <source>
        <dbReference type="SAM" id="MobiDB-lite"/>
    </source>
</evidence>